<name>A0A2T4PYH9_STAWA</name>
<proteinExistence type="predicted"/>
<evidence type="ECO:0000313" key="2">
    <source>
        <dbReference type="EMBL" id="NBH29941.1"/>
    </source>
</evidence>
<dbReference type="RefSeq" id="WP_100066984.1">
    <property type="nucleotide sequence ID" value="NZ_CABMFV010000001.1"/>
</dbReference>
<keyword evidence="8" id="KW-1185">Reference proteome</keyword>
<comment type="caution">
    <text evidence="3">The sequence shown here is derived from an EMBL/GenBank/DDBJ whole genome shotgun (WGS) entry which is preliminary data.</text>
</comment>
<reference evidence="4 6" key="3">
    <citation type="submission" date="2018-08" db="EMBL/GenBank/DDBJ databases">
        <title>A genome reference for cultivated species of the human gut microbiota.</title>
        <authorList>
            <person name="Zou Y."/>
            <person name="Xue W."/>
            <person name="Luo G."/>
        </authorList>
    </citation>
    <scope>NUCLEOTIDE SEQUENCE [LARGE SCALE GENOMIC DNA]</scope>
    <source>
        <strain evidence="4 6">OM08-17AT</strain>
    </source>
</reference>
<dbReference type="EMBL" id="JAANHJ010000001">
    <property type="protein sequence ID" value="MCG6225380.1"/>
    <property type="molecule type" value="Genomic_DNA"/>
</dbReference>
<reference evidence="3" key="2">
    <citation type="submission" date="2018-03" db="EMBL/GenBank/DDBJ databases">
        <authorList>
            <person name="Keele B.F."/>
        </authorList>
    </citation>
    <scope>NUCLEOTIDE SEQUENCE</scope>
    <source>
        <strain evidence="3">SNUC 2993</strain>
    </source>
</reference>
<dbReference type="Proteomes" id="UP000240717">
    <property type="component" value="Unassembled WGS sequence"/>
</dbReference>
<evidence type="ECO:0000313" key="5">
    <source>
        <dbReference type="Proteomes" id="UP000240717"/>
    </source>
</evidence>
<dbReference type="EMBL" id="QSTD01000001">
    <property type="protein sequence ID" value="RGM33097.1"/>
    <property type="molecule type" value="Genomic_DNA"/>
</dbReference>
<accession>A0A2T4PYH9</accession>
<dbReference type="Proteomes" id="UP000481807">
    <property type="component" value="Unassembled WGS sequence"/>
</dbReference>
<dbReference type="Proteomes" id="UP000814367">
    <property type="component" value="Unassembled WGS sequence"/>
</dbReference>
<dbReference type="Proteomes" id="UP000261016">
    <property type="component" value="Unassembled WGS sequence"/>
</dbReference>
<dbReference type="EMBL" id="QXWP01000001">
    <property type="protein sequence ID" value="NBH29941.1"/>
    <property type="molecule type" value="Genomic_DNA"/>
</dbReference>
<evidence type="ECO:0000313" key="7">
    <source>
        <dbReference type="Proteomes" id="UP000481807"/>
    </source>
</evidence>
<evidence type="ECO:0000313" key="6">
    <source>
        <dbReference type="Proteomes" id="UP000261016"/>
    </source>
</evidence>
<reference evidence="1 8" key="5">
    <citation type="submission" date="2020-03" db="EMBL/GenBank/DDBJ databases">
        <title>Comparative genetics of Staphylococcus warneri persistents from caprine mastitis.</title>
        <authorList>
            <person name="Franca C.A."/>
            <person name="Rosa D.S."/>
            <person name="Silva A."/>
            <person name="Rodrigues D.L.N."/>
            <person name="Santos R.G."/>
            <person name="Castillo R.E.H."/>
            <person name="Moreira M.A.S."/>
            <person name="Lima M.C."/>
            <person name="Gouveia G.V."/>
            <person name="Gouveia J.J.S."/>
            <person name="Souza R.F.S."/>
            <person name="Bertram B."/>
            <person name="Azevedo V."/>
            <person name="Costa M."/>
        </authorList>
    </citation>
    <scope>NUCLEOTIDE SEQUENCE [LARGE SCALE GENOMIC DNA]</scope>
    <source>
        <strain evidence="1 8">Cap 9.2</strain>
    </source>
</reference>
<evidence type="ECO:0000313" key="1">
    <source>
        <dbReference type="EMBL" id="MCG6225380.1"/>
    </source>
</evidence>
<protein>
    <submittedName>
        <fullName evidence="3">Epsilon family phenol-soluble modulin</fullName>
    </submittedName>
</protein>
<evidence type="ECO:0000313" key="4">
    <source>
        <dbReference type="EMBL" id="RGM33097.1"/>
    </source>
</evidence>
<reference evidence="2 7" key="4">
    <citation type="submission" date="2018-08" db="EMBL/GenBank/DDBJ databases">
        <title>Murine metabolic-syndrome-specific gut microbial biobank.</title>
        <authorList>
            <person name="Liu C."/>
        </authorList>
    </citation>
    <scope>NUCLEOTIDE SEQUENCE [LARGE SCALE GENOMIC DNA]</scope>
    <source>
        <strain evidence="2 7">1XD21-27</strain>
    </source>
</reference>
<evidence type="ECO:0000313" key="3">
    <source>
        <dbReference type="EMBL" id="PTI49966.1"/>
    </source>
</evidence>
<evidence type="ECO:0000313" key="8">
    <source>
        <dbReference type="Proteomes" id="UP000814367"/>
    </source>
</evidence>
<organism evidence="3 5">
    <name type="scientific">Staphylococcus warneri</name>
    <dbReference type="NCBI Taxonomy" id="1292"/>
    <lineage>
        <taxon>Bacteria</taxon>
        <taxon>Bacillati</taxon>
        <taxon>Bacillota</taxon>
        <taxon>Bacilli</taxon>
        <taxon>Bacillales</taxon>
        <taxon>Staphylococcaceae</taxon>
        <taxon>Staphylococcus</taxon>
    </lineage>
</organism>
<dbReference type="AlphaFoldDB" id="A0A2T4PYH9"/>
<sequence>MQFITDLIKKAVDFFKGLFGNK</sequence>
<dbReference type="GeneID" id="99614634"/>
<dbReference type="EMBL" id="PZEV01000043">
    <property type="protein sequence ID" value="PTI49966.1"/>
    <property type="molecule type" value="Genomic_DNA"/>
</dbReference>
<dbReference type="NCBIfam" id="NF033428">
    <property type="entry name" value="PSM_epsilo"/>
    <property type="match status" value="1"/>
</dbReference>
<reference evidence="3 5" key="1">
    <citation type="journal article" date="2016" name="Front. Microbiol.">
        <title>Comprehensive Phylogenetic Analysis of Bovine Non-aureus Staphylococci Species Based on Whole-Genome Sequencing.</title>
        <authorList>
            <person name="Naushad S."/>
            <person name="Barkema H.W."/>
            <person name="Luby C."/>
            <person name="Condas L.A."/>
            <person name="Nobrega D.B."/>
            <person name="Carson D.A."/>
            <person name="De Buck J."/>
        </authorList>
    </citation>
    <scope>NUCLEOTIDE SEQUENCE [LARGE SCALE GENOMIC DNA]</scope>
    <source>
        <strain evidence="3 5">SNUC 2993</strain>
    </source>
</reference>
<gene>
    <name evidence="3" type="ORF">BU085_10655</name>
    <name evidence="2" type="ORF">D3Z30_02955</name>
    <name evidence="4" type="ORF">DXC19_05890</name>
    <name evidence="1" type="ORF">G8J23_05240</name>
</gene>